<sequence>MLVFLIPLVIPWISPWSGDSSKYFWQLVLIWTLLLRFDASRVFLKYRGTWELCFNYWFEETRTWELSFNYWFEFVIQSWEMKESYMFHKSWYLCIEKRSFLLLLCLLQINLKLNY</sequence>
<accession>A0A6V7NM82</accession>
<gene>
    <name evidence="1" type="ORF">CB5_LOCUS2913</name>
</gene>
<dbReference type="EMBL" id="LR862139">
    <property type="protein sequence ID" value="CAD1819702.1"/>
    <property type="molecule type" value="Genomic_DNA"/>
</dbReference>
<reference evidence="1" key="1">
    <citation type="submission" date="2020-07" db="EMBL/GenBank/DDBJ databases">
        <authorList>
            <person name="Lin J."/>
        </authorList>
    </citation>
    <scope>NUCLEOTIDE SEQUENCE</scope>
</reference>
<proteinExistence type="predicted"/>
<name>A0A6V7NM82_ANACO</name>
<protein>
    <submittedName>
        <fullName evidence="1">Uncharacterized protein</fullName>
    </submittedName>
</protein>
<organism evidence="1">
    <name type="scientific">Ananas comosus var. bracteatus</name>
    <name type="common">red pineapple</name>
    <dbReference type="NCBI Taxonomy" id="296719"/>
    <lineage>
        <taxon>Eukaryota</taxon>
        <taxon>Viridiplantae</taxon>
        <taxon>Streptophyta</taxon>
        <taxon>Embryophyta</taxon>
        <taxon>Tracheophyta</taxon>
        <taxon>Spermatophyta</taxon>
        <taxon>Magnoliopsida</taxon>
        <taxon>Liliopsida</taxon>
        <taxon>Poales</taxon>
        <taxon>Bromeliaceae</taxon>
        <taxon>Bromelioideae</taxon>
        <taxon>Ananas</taxon>
    </lineage>
</organism>
<dbReference type="AlphaFoldDB" id="A0A6V7NM82"/>
<evidence type="ECO:0000313" key="1">
    <source>
        <dbReference type="EMBL" id="CAD1819702.1"/>
    </source>
</evidence>